<dbReference type="InterPro" id="IPR032710">
    <property type="entry name" value="NTF2-like_dom_sf"/>
</dbReference>
<dbReference type="RefSeq" id="WP_345381101.1">
    <property type="nucleotide sequence ID" value="NZ_BAABIC010000009.1"/>
</dbReference>
<dbReference type="EMBL" id="BAABIC010000009">
    <property type="protein sequence ID" value="GAA4691054.1"/>
    <property type="molecule type" value="Genomic_DNA"/>
</dbReference>
<accession>A0ABP8WJQ3</accession>
<dbReference type="Gene3D" id="3.10.450.50">
    <property type="match status" value="1"/>
</dbReference>
<feature type="domain" description="SnoaL-like" evidence="2">
    <location>
        <begin position="15"/>
        <end position="116"/>
    </location>
</feature>
<name>A0ABP8WJQ3_9PSEU</name>
<feature type="compositionally biased region" description="Low complexity" evidence="1">
    <location>
        <begin position="189"/>
        <end position="208"/>
    </location>
</feature>
<feature type="region of interest" description="Disordered" evidence="1">
    <location>
        <begin position="167"/>
        <end position="208"/>
    </location>
</feature>
<protein>
    <recommendedName>
        <fullName evidence="2">SnoaL-like domain-containing protein</fullName>
    </recommendedName>
</protein>
<evidence type="ECO:0000256" key="1">
    <source>
        <dbReference type="SAM" id="MobiDB-lite"/>
    </source>
</evidence>
<gene>
    <name evidence="3" type="ORF">GCM10023215_29870</name>
</gene>
<evidence type="ECO:0000259" key="2">
    <source>
        <dbReference type="Pfam" id="PF12680"/>
    </source>
</evidence>
<feature type="compositionally biased region" description="Polar residues" evidence="1">
    <location>
        <begin position="170"/>
        <end position="179"/>
    </location>
</feature>
<proteinExistence type="predicted"/>
<dbReference type="SUPFAM" id="SSF54427">
    <property type="entry name" value="NTF2-like"/>
    <property type="match status" value="1"/>
</dbReference>
<dbReference type="InterPro" id="IPR037401">
    <property type="entry name" value="SnoaL-like"/>
</dbReference>
<evidence type="ECO:0000313" key="3">
    <source>
        <dbReference type="EMBL" id="GAA4691054.1"/>
    </source>
</evidence>
<comment type="caution">
    <text evidence="3">The sequence shown here is derived from an EMBL/GenBank/DDBJ whole genome shotgun (WGS) entry which is preliminary data.</text>
</comment>
<reference evidence="4" key="1">
    <citation type="journal article" date="2019" name="Int. J. Syst. Evol. Microbiol.">
        <title>The Global Catalogue of Microorganisms (GCM) 10K type strain sequencing project: providing services to taxonomists for standard genome sequencing and annotation.</title>
        <authorList>
            <consortium name="The Broad Institute Genomics Platform"/>
            <consortium name="The Broad Institute Genome Sequencing Center for Infectious Disease"/>
            <person name="Wu L."/>
            <person name="Ma J."/>
        </authorList>
    </citation>
    <scope>NUCLEOTIDE SEQUENCE [LARGE SCALE GENOMIC DNA]</scope>
    <source>
        <strain evidence="4">JCM 18055</strain>
    </source>
</reference>
<sequence>MSTDTTLPKWLATAIDALADGDLDGWLAMFAADGVHELPWAPENRVRRLEGHAAMRAHMSRLVERLEIGTFRDVRTIQAGDDTVVRATGHHRRPDGTPLVLHYIWFITRRNGKVTHLQDYMNPQAAPRRGGGNRKCALTDDHGPDRARIVVVGLGGIGGEWLDASVKAAETSSDSTSRPSGRVRGARGRGLPRTSRSRTSTGRPSAAS</sequence>
<dbReference type="Pfam" id="PF12680">
    <property type="entry name" value="SnoaL_2"/>
    <property type="match status" value="1"/>
</dbReference>
<dbReference type="Proteomes" id="UP001500325">
    <property type="component" value="Unassembled WGS sequence"/>
</dbReference>
<organism evidence="3 4">
    <name type="scientific">Pseudonocardia yuanmonensis</name>
    <dbReference type="NCBI Taxonomy" id="1095914"/>
    <lineage>
        <taxon>Bacteria</taxon>
        <taxon>Bacillati</taxon>
        <taxon>Actinomycetota</taxon>
        <taxon>Actinomycetes</taxon>
        <taxon>Pseudonocardiales</taxon>
        <taxon>Pseudonocardiaceae</taxon>
        <taxon>Pseudonocardia</taxon>
    </lineage>
</organism>
<evidence type="ECO:0000313" key="4">
    <source>
        <dbReference type="Proteomes" id="UP001500325"/>
    </source>
</evidence>
<keyword evidence="4" id="KW-1185">Reference proteome</keyword>